<dbReference type="STRING" id="1798507.A3A34_02625"/>
<dbReference type="AlphaFoldDB" id="A0A1F6EMZ3"/>
<keyword evidence="1" id="KW-0436">Ligase</keyword>
<evidence type="ECO:0008006" key="8">
    <source>
        <dbReference type="Google" id="ProtNLM"/>
    </source>
</evidence>
<dbReference type="GO" id="GO:0016881">
    <property type="term" value="F:acid-amino acid ligase activity"/>
    <property type="evidence" value="ECO:0007669"/>
    <property type="project" value="InterPro"/>
</dbReference>
<dbReference type="Gene3D" id="3.40.1190.10">
    <property type="entry name" value="Mur-like, catalytic domain"/>
    <property type="match status" value="1"/>
</dbReference>
<reference evidence="6 7" key="1">
    <citation type="journal article" date="2016" name="Nat. Commun.">
        <title>Thousands of microbial genomes shed light on interconnected biogeochemical processes in an aquifer system.</title>
        <authorList>
            <person name="Anantharaman K."/>
            <person name="Brown C.T."/>
            <person name="Hug L.A."/>
            <person name="Sharon I."/>
            <person name="Castelle C.J."/>
            <person name="Probst A.J."/>
            <person name="Thomas B.C."/>
            <person name="Singh A."/>
            <person name="Wilkins M.J."/>
            <person name="Karaoz U."/>
            <person name="Brodie E.L."/>
            <person name="Williams K.H."/>
            <person name="Hubbard S.S."/>
            <person name="Banfield J.F."/>
        </authorList>
    </citation>
    <scope>NUCLEOTIDE SEQUENCE [LARGE SCALE GENOMIC DNA]</scope>
</reference>
<comment type="caution">
    <text evidence="6">The sequence shown here is derived from an EMBL/GenBank/DDBJ whole genome shotgun (WGS) entry which is preliminary data.</text>
</comment>
<evidence type="ECO:0000256" key="1">
    <source>
        <dbReference type="ARBA" id="ARBA00022598"/>
    </source>
</evidence>
<evidence type="ECO:0000313" key="7">
    <source>
        <dbReference type="Proteomes" id="UP000178587"/>
    </source>
</evidence>
<proteinExistence type="predicted"/>
<dbReference type="Pfam" id="PF08245">
    <property type="entry name" value="Mur_ligase_M"/>
    <property type="match status" value="1"/>
</dbReference>
<dbReference type="Gene3D" id="3.90.190.20">
    <property type="entry name" value="Mur ligase, C-terminal domain"/>
    <property type="match status" value="1"/>
</dbReference>
<dbReference type="InterPro" id="IPR036615">
    <property type="entry name" value="Mur_ligase_C_dom_sf"/>
</dbReference>
<keyword evidence="2" id="KW-0547">Nucleotide-binding</keyword>
<name>A0A1F6EMZ3_9BACT</name>
<feature type="domain" description="Mur ligase C-terminal" evidence="4">
    <location>
        <begin position="269"/>
        <end position="395"/>
    </location>
</feature>
<sequence length="428" mass="47130">MAFLKQLIVFLLTLEARLVLWRHKPEIVAVTGNVGKTTTKDAVYAALSSFMSARKSEKSYNSELGVPLAILGSASGWNNPLAWIGVFVRGAVAMLQSHYPKLLVLEVGADRPGDILRVARWLRPHMVVMTSVPKMPVHVEFFDSPEALLREKCSLVKCMRSGGVVFVNGDDVRLLTACREEARQVITYGCDSTNDIQGSHEDIEYAHDVPKGLRFRINRSGASVPITISGVLGRAYVYAALAAAAVGENKGRDLVSVAEALLQWVPPPGRMRILEGTRGSTIIDDSYNASPEATLFALDALKKVRAKRRIAVLADMLELGKLSADAHRTVGKMAAECADLLITVGFRARLIAEGALDAGMGEYQIQQYEQFESERAGRELEKELSEGDVVLVKGSESMRMERVVREIMAEPLRAPELLVRQNKEWITR</sequence>
<dbReference type="InterPro" id="IPR036565">
    <property type="entry name" value="Mur-like_cat_sf"/>
</dbReference>
<dbReference type="Pfam" id="PF02875">
    <property type="entry name" value="Mur_ligase_C"/>
    <property type="match status" value="1"/>
</dbReference>
<feature type="domain" description="Mur ligase central" evidence="5">
    <location>
        <begin position="100"/>
        <end position="246"/>
    </location>
</feature>
<organism evidence="6 7">
    <name type="scientific">Candidatus Kaiserbacteria bacterium RIFCSPLOWO2_01_FULL_50_24</name>
    <dbReference type="NCBI Taxonomy" id="1798507"/>
    <lineage>
        <taxon>Bacteria</taxon>
        <taxon>Candidatus Kaiseribacteriota</taxon>
    </lineage>
</organism>
<gene>
    <name evidence="6" type="ORF">A3A34_02625</name>
</gene>
<evidence type="ECO:0000256" key="3">
    <source>
        <dbReference type="ARBA" id="ARBA00022840"/>
    </source>
</evidence>
<dbReference type="Proteomes" id="UP000178587">
    <property type="component" value="Unassembled WGS sequence"/>
</dbReference>
<dbReference type="PANTHER" id="PTHR43024:SF1">
    <property type="entry name" value="UDP-N-ACETYLMURAMOYL-TRIPEPTIDE--D-ALANYL-D-ALANINE LIGASE"/>
    <property type="match status" value="1"/>
</dbReference>
<dbReference type="InterPro" id="IPR004101">
    <property type="entry name" value="Mur_ligase_C"/>
</dbReference>
<accession>A0A1F6EMZ3</accession>
<dbReference type="SUPFAM" id="SSF53244">
    <property type="entry name" value="MurD-like peptide ligases, peptide-binding domain"/>
    <property type="match status" value="1"/>
</dbReference>
<keyword evidence="3" id="KW-0067">ATP-binding</keyword>
<evidence type="ECO:0000313" key="6">
    <source>
        <dbReference type="EMBL" id="OGG75016.1"/>
    </source>
</evidence>
<evidence type="ECO:0000256" key="2">
    <source>
        <dbReference type="ARBA" id="ARBA00022741"/>
    </source>
</evidence>
<dbReference type="SUPFAM" id="SSF53623">
    <property type="entry name" value="MurD-like peptide ligases, catalytic domain"/>
    <property type="match status" value="1"/>
</dbReference>
<evidence type="ECO:0000259" key="5">
    <source>
        <dbReference type="Pfam" id="PF08245"/>
    </source>
</evidence>
<dbReference type="InterPro" id="IPR051046">
    <property type="entry name" value="MurCDEF_CellWall_CoF430Synth"/>
</dbReference>
<dbReference type="EMBL" id="MFLU01000009">
    <property type="protein sequence ID" value="OGG75016.1"/>
    <property type="molecule type" value="Genomic_DNA"/>
</dbReference>
<dbReference type="PANTHER" id="PTHR43024">
    <property type="entry name" value="UDP-N-ACETYLMURAMOYL-TRIPEPTIDE--D-ALANYL-D-ALANINE LIGASE"/>
    <property type="match status" value="1"/>
</dbReference>
<evidence type="ECO:0000259" key="4">
    <source>
        <dbReference type="Pfam" id="PF02875"/>
    </source>
</evidence>
<dbReference type="InterPro" id="IPR013221">
    <property type="entry name" value="Mur_ligase_cen"/>
</dbReference>
<protein>
    <recommendedName>
        <fullName evidence="8">UDP-N-acetylmuramoyl-tripeptide--D-alanyl-D-alanine ligase</fullName>
    </recommendedName>
</protein>
<dbReference type="GO" id="GO:0005524">
    <property type="term" value="F:ATP binding"/>
    <property type="evidence" value="ECO:0007669"/>
    <property type="project" value="UniProtKB-KW"/>
</dbReference>